<dbReference type="PANTHER" id="PTHR44591:SF3">
    <property type="entry name" value="RESPONSE REGULATORY DOMAIN-CONTAINING PROTEIN"/>
    <property type="match status" value="1"/>
</dbReference>
<dbReference type="CDD" id="cd00156">
    <property type="entry name" value="REC"/>
    <property type="match status" value="1"/>
</dbReference>
<keyword evidence="1 2" id="KW-0597">Phosphoprotein</keyword>
<dbReference type="OrthoDB" id="7857827at2"/>
<dbReference type="Gene3D" id="3.40.50.2300">
    <property type="match status" value="1"/>
</dbReference>
<dbReference type="GO" id="GO:0000160">
    <property type="term" value="P:phosphorelay signal transduction system"/>
    <property type="evidence" value="ECO:0007669"/>
    <property type="project" value="InterPro"/>
</dbReference>
<dbReference type="InterPro" id="IPR050595">
    <property type="entry name" value="Bact_response_regulator"/>
</dbReference>
<dbReference type="EMBL" id="CP040818">
    <property type="protein sequence ID" value="QDL91019.1"/>
    <property type="molecule type" value="Genomic_DNA"/>
</dbReference>
<evidence type="ECO:0000313" key="4">
    <source>
        <dbReference type="EMBL" id="QDL91019.1"/>
    </source>
</evidence>
<dbReference type="AlphaFoldDB" id="A0A5B8FWZ2"/>
<dbReference type="KEGG" id="ppru:FDP22_03985"/>
<dbReference type="Pfam" id="PF00072">
    <property type="entry name" value="Response_reg"/>
    <property type="match status" value="1"/>
</dbReference>
<evidence type="ECO:0000313" key="5">
    <source>
        <dbReference type="Proteomes" id="UP000305888"/>
    </source>
</evidence>
<evidence type="ECO:0000256" key="1">
    <source>
        <dbReference type="ARBA" id="ARBA00022553"/>
    </source>
</evidence>
<dbReference type="InterPro" id="IPR011006">
    <property type="entry name" value="CheY-like_superfamily"/>
</dbReference>
<organism evidence="4 5">
    <name type="scientific">Paroceanicella profunda</name>
    <dbReference type="NCBI Taxonomy" id="2579971"/>
    <lineage>
        <taxon>Bacteria</taxon>
        <taxon>Pseudomonadati</taxon>
        <taxon>Pseudomonadota</taxon>
        <taxon>Alphaproteobacteria</taxon>
        <taxon>Rhodobacterales</taxon>
        <taxon>Paracoccaceae</taxon>
        <taxon>Paroceanicella</taxon>
    </lineage>
</organism>
<protein>
    <submittedName>
        <fullName evidence="4">Response regulator</fullName>
    </submittedName>
</protein>
<dbReference type="InterPro" id="IPR001789">
    <property type="entry name" value="Sig_transdc_resp-reg_receiver"/>
</dbReference>
<dbReference type="Proteomes" id="UP000305888">
    <property type="component" value="Chromosome"/>
</dbReference>
<accession>A0A5B8FWZ2</accession>
<gene>
    <name evidence="4" type="ORF">FDP22_03985</name>
</gene>
<dbReference type="SMART" id="SM00448">
    <property type="entry name" value="REC"/>
    <property type="match status" value="1"/>
</dbReference>
<evidence type="ECO:0000259" key="3">
    <source>
        <dbReference type="PROSITE" id="PS50110"/>
    </source>
</evidence>
<reference evidence="4 5" key="1">
    <citation type="submission" date="2019-06" db="EMBL/GenBank/DDBJ databases">
        <title>Genome sequence of Rhodobacteraceae bacterium D4M1.</title>
        <authorList>
            <person name="Cao J."/>
        </authorList>
    </citation>
    <scope>NUCLEOTIDE SEQUENCE [LARGE SCALE GENOMIC DNA]</scope>
    <source>
        <strain evidence="4 5">D4M1</strain>
    </source>
</reference>
<dbReference type="PROSITE" id="PS50110">
    <property type="entry name" value="RESPONSE_REGULATORY"/>
    <property type="match status" value="1"/>
</dbReference>
<proteinExistence type="predicted"/>
<sequence length="233" mass="26128">MLHSDLDSALAAAKERAEKRPSRRRCLLVEDSRFDRRRVQALAQSAQLDLEIVEASSLREARSHMSRDEFDLVLLDNFLPDGEGLVAIETFRAGEEGPVPVILLSGQSNSGMQQRAMDAGCSEYLQKDGLSGTVFREAVERALARALEPVRTEQPDQSVKLREVLETFAYECVGELRVPLSRMLRHISLASERHPNASADFDLLSENCRELFAYLDEIRSVAEQDGMAAQPRR</sequence>
<feature type="modified residue" description="4-aspartylphosphate" evidence="2">
    <location>
        <position position="76"/>
    </location>
</feature>
<keyword evidence="5" id="KW-1185">Reference proteome</keyword>
<feature type="domain" description="Response regulatory" evidence="3">
    <location>
        <begin position="25"/>
        <end position="142"/>
    </location>
</feature>
<dbReference type="PANTHER" id="PTHR44591">
    <property type="entry name" value="STRESS RESPONSE REGULATOR PROTEIN 1"/>
    <property type="match status" value="1"/>
</dbReference>
<name>A0A5B8FWZ2_9RHOB</name>
<dbReference type="RefSeq" id="WP_138578465.1">
    <property type="nucleotide sequence ID" value="NZ_CP040818.1"/>
</dbReference>
<evidence type="ECO:0000256" key="2">
    <source>
        <dbReference type="PROSITE-ProRule" id="PRU00169"/>
    </source>
</evidence>
<dbReference type="SUPFAM" id="SSF52172">
    <property type="entry name" value="CheY-like"/>
    <property type="match status" value="1"/>
</dbReference>